<dbReference type="AlphaFoldDB" id="R4XDN9"/>
<organism evidence="1 2">
    <name type="scientific">Taphrina deformans (strain PYCC 5710 / ATCC 11124 / CBS 356.35 / IMI 108563 / JCM 9778 / NBRC 8474)</name>
    <name type="common">Peach leaf curl fungus</name>
    <name type="synonym">Lalaria deformans</name>
    <dbReference type="NCBI Taxonomy" id="1097556"/>
    <lineage>
        <taxon>Eukaryota</taxon>
        <taxon>Fungi</taxon>
        <taxon>Dikarya</taxon>
        <taxon>Ascomycota</taxon>
        <taxon>Taphrinomycotina</taxon>
        <taxon>Taphrinomycetes</taxon>
        <taxon>Taphrinales</taxon>
        <taxon>Taphrinaceae</taxon>
        <taxon>Taphrina</taxon>
    </lineage>
</organism>
<gene>
    <name evidence="1" type="ORF">TAPDE_004345</name>
</gene>
<dbReference type="EMBL" id="CAHR02000193">
    <property type="protein sequence ID" value="CCG83991.1"/>
    <property type="molecule type" value="Genomic_DNA"/>
</dbReference>
<accession>R4XDN9</accession>
<reference evidence="1 2" key="1">
    <citation type="journal article" date="2013" name="MBio">
        <title>Genome sequencing of the plant pathogen Taphrina deformans, the causal agent of peach leaf curl.</title>
        <authorList>
            <person name="Cisse O.H."/>
            <person name="Almeida J.M.G.C.F."/>
            <person name="Fonseca A."/>
            <person name="Kumar A.A."/>
            <person name="Salojaervi J."/>
            <person name="Overmyer K."/>
            <person name="Hauser P.M."/>
            <person name="Pagni M."/>
        </authorList>
    </citation>
    <scope>NUCLEOTIDE SEQUENCE [LARGE SCALE GENOMIC DNA]</scope>
    <source>
        <strain evidence="2">PYCC 5710 / ATCC 11124 / CBS 356.35 / IMI 108563 / JCM 9778 / NBRC 8474</strain>
    </source>
</reference>
<proteinExistence type="predicted"/>
<evidence type="ECO:0000313" key="2">
    <source>
        <dbReference type="Proteomes" id="UP000013776"/>
    </source>
</evidence>
<sequence>MYTAQDVAEIDKQYDFFRKAHKKHKKEFEDIFAILCEGMEKTKKESIAWREELGIDEVEEDPKYRWQEDPLAQLYKKAKTSSCVSSRDGDISINH</sequence>
<evidence type="ECO:0000313" key="1">
    <source>
        <dbReference type="EMBL" id="CCG83991.1"/>
    </source>
</evidence>
<protein>
    <submittedName>
        <fullName evidence="1">Uncharacterized protein</fullName>
    </submittedName>
</protein>
<comment type="caution">
    <text evidence="1">The sequence shown here is derived from an EMBL/GenBank/DDBJ whole genome shotgun (WGS) entry which is preliminary data.</text>
</comment>
<dbReference type="VEuPathDB" id="FungiDB:TAPDE_004345"/>
<keyword evidence="2" id="KW-1185">Reference proteome</keyword>
<name>R4XDN9_TAPDE</name>
<dbReference type="Proteomes" id="UP000013776">
    <property type="component" value="Unassembled WGS sequence"/>
</dbReference>